<evidence type="ECO:0000313" key="2">
    <source>
        <dbReference type="Proteomes" id="UP001482620"/>
    </source>
</evidence>
<evidence type="ECO:0000313" key="1">
    <source>
        <dbReference type="EMBL" id="MEQ2234921.1"/>
    </source>
</evidence>
<feature type="non-terminal residue" evidence="1">
    <location>
        <position position="100"/>
    </location>
</feature>
<protein>
    <submittedName>
        <fullName evidence="1">Uncharacterized protein</fullName>
    </submittedName>
</protein>
<organism evidence="1 2">
    <name type="scientific">Ilyodon furcidens</name>
    <name type="common">goldbreast splitfin</name>
    <dbReference type="NCBI Taxonomy" id="33524"/>
    <lineage>
        <taxon>Eukaryota</taxon>
        <taxon>Metazoa</taxon>
        <taxon>Chordata</taxon>
        <taxon>Craniata</taxon>
        <taxon>Vertebrata</taxon>
        <taxon>Euteleostomi</taxon>
        <taxon>Actinopterygii</taxon>
        <taxon>Neopterygii</taxon>
        <taxon>Teleostei</taxon>
        <taxon>Neoteleostei</taxon>
        <taxon>Acanthomorphata</taxon>
        <taxon>Ovalentaria</taxon>
        <taxon>Atherinomorphae</taxon>
        <taxon>Cyprinodontiformes</taxon>
        <taxon>Goodeidae</taxon>
        <taxon>Ilyodon</taxon>
    </lineage>
</organism>
<keyword evidence="2" id="KW-1185">Reference proteome</keyword>
<reference evidence="1 2" key="1">
    <citation type="submission" date="2021-06" db="EMBL/GenBank/DDBJ databases">
        <authorList>
            <person name="Palmer J.M."/>
        </authorList>
    </citation>
    <scope>NUCLEOTIDE SEQUENCE [LARGE SCALE GENOMIC DNA]</scope>
    <source>
        <strain evidence="2">if_2019</strain>
        <tissue evidence="1">Muscle</tissue>
    </source>
</reference>
<proteinExistence type="predicted"/>
<sequence length="100" mass="11159">MAALTFVHKTVFNSQRCTHILCFTNKFTLQQKRPNVRRPVYAIAIRSNALKYTSTSVSLNGGTRVIFVLISNVEGVEERDLTAKLLPLSPSPEKVKVGKL</sequence>
<dbReference type="EMBL" id="JAHRIQ010042100">
    <property type="protein sequence ID" value="MEQ2234921.1"/>
    <property type="molecule type" value="Genomic_DNA"/>
</dbReference>
<gene>
    <name evidence="1" type="ORF">ILYODFUR_036360</name>
</gene>
<accession>A0ABV0TSE1</accession>
<dbReference type="Proteomes" id="UP001482620">
    <property type="component" value="Unassembled WGS sequence"/>
</dbReference>
<name>A0ABV0TSE1_9TELE</name>
<comment type="caution">
    <text evidence="1">The sequence shown here is derived from an EMBL/GenBank/DDBJ whole genome shotgun (WGS) entry which is preliminary data.</text>
</comment>